<feature type="domain" description="DNA polymerase III delta N-terminal" evidence="9">
    <location>
        <begin position="24"/>
        <end position="105"/>
    </location>
</feature>
<evidence type="ECO:0000256" key="4">
    <source>
        <dbReference type="ARBA" id="ARBA00022695"/>
    </source>
</evidence>
<evidence type="ECO:0000256" key="2">
    <source>
        <dbReference type="ARBA" id="ARBA00017703"/>
    </source>
</evidence>
<dbReference type="RefSeq" id="WP_080921233.1">
    <property type="nucleotide sequence ID" value="NZ_MDET01000045.1"/>
</dbReference>
<dbReference type="GO" id="GO:0009360">
    <property type="term" value="C:DNA polymerase III complex"/>
    <property type="evidence" value="ECO:0007669"/>
    <property type="project" value="InterPro"/>
</dbReference>
<gene>
    <name evidence="10" type="ORF">BFN67_06605</name>
</gene>
<dbReference type="Pfam" id="PF06144">
    <property type="entry name" value="DNA_pol3_delta"/>
    <property type="match status" value="1"/>
</dbReference>
<dbReference type="Proteomes" id="UP000191905">
    <property type="component" value="Unassembled WGS sequence"/>
</dbReference>
<evidence type="ECO:0000256" key="6">
    <source>
        <dbReference type="ARBA" id="ARBA00022932"/>
    </source>
</evidence>
<comment type="similarity">
    <text evidence="7">Belongs to the DNA polymerase HolA subunit family.</text>
</comment>
<keyword evidence="11" id="KW-1185">Reference proteome</keyword>
<accession>A0A1V8RLB7</accession>
<dbReference type="GO" id="GO:0006261">
    <property type="term" value="P:DNA-templated DNA replication"/>
    <property type="evidence" value="ECO:0007669"/>
    <property type="project" value="TreeGrafter"/>
</dbReference>
<sequence length="352" mass="37700">MAQKKTNEVDSWLARPDAGVSVVLLYGPDRGLVAERAAAFARNTGLPLDDPFSVVKLDAAEIDRGEGRLLDEARTVPMFSDRRLLWIRNAGAQKTLANDVKSLIAAPAADAVVLIEAGELKKGAPLRTAVEAGSGAMALPCYADEDRSIEAVIDDELAKAGMTMALDARQALRRNLGGDRLASRAEIQKLALYAHGKAEITLDDVRMMTGDVSGQSFDDAVDAAIEGRIDTFDTVFTRQCQAGSHPFQALGSAMRLLQSLHSMRGIMDGGGGNAASVVGAHRPPIFYARRKLVERALQRWSAAALNRGLARLQAAVLETRRRPDLAVAVARQALLGIAVEGARLGRNADSRR</sequence>
<protein>
    <recommendedName>
        <fullName evidence="2">DNA polymerase III subunit delta</fullName>
        <ecNumber evidence="1">2.7.7.7</ecNumber>
    </recommendedName>
</protein>
<dbReference type="PANTHER" id="PTHR34388:SF1">
    <property type="entry name" value="DNA POLYMERASE III SUBUNIT DELTA"/>
    <property type="match status" value="1"/>
</dbReference>
<keyword evidence="4" id="KW-0548">Nucleotidyltransferase</keyword>
<evidence type="ECO:0000256" key="1">
    <source>
        <dbReference type="ARBA" id="ARBA00012417"/>
    </source>
</evidence>
<evidence type="ECO:0000313" key="11">
    <source>
        <dbReference type="Proteomes" id="UP000191905"/>
    </source>
</evidence>
<dbReference type="Gene3D" id="3.40.50.300">
    <property type="entry name" value="P-loop containing nucleotide triphosphate hydrolases"/>
    <property type="match status" value="1"/>
</dbReference>
<dbReference type="NCBIfam" id="TIGR01128">
    <property type="entry name" value="holA"/>
    <property type="match status" value="1"/>
</dbReference>
<dbReference type="GO" id="GO:0003677">
    <property type="term" value="F:DNA binding"/>
    <property type="evidence" value="ECO:0007669"/>
    <property type="project" value="InterPro"/>
</dbReference>
<comment type="catalytic activity">
    <reaction evidence="8">
        <text>DNA(n) + a 2'-deoxyribonucleoside 5'-triphosphate = DNA(n+1) + diphosphate</text>
        <dbReference type="Rhea" id="RHEA:22508"/>
        <dbReference type="Rhea" id="RHEA-COMP:17339"/>
        <dbReference type="Rhea" id="RHEA-COMP:17340"/>
        <dbReference type="ChEBI" id="CHEBI:33019"/>
        <dbReference type="ChEBI" id="CHEBI:61560"/>
        <dbReference type="ChEBI" id="CHEBI:173112"/>
        <dbReference type="EC" id="2.7.7.7"/>
    </reaction>
</comment>
<organism evidence="10 11">
    <name type="scientific">Manganibacter manganicus</name>
    <dbReference type="NCBI Taxonomy" id="1873176"/>
    <lineage>
        <taxon>Bacteria</taxon>
        <taxon>Pseudomonadati</taxon>
        <taxon>Pseudomonadota</taxon>
        <taxon>Alphaproteobacteria</taxon>
        <taxon>Hyphomicrobiales</taxon>
        <taxon>Phyllobacteriaceae</taxon>
        <taxon>Manganibacter</taxon>
    </lineage>
</organism>
<dbReference type="OrthoDB" id="9804983at2"/>
<dbReference type="SUPFAM" id="SSF48019">
    <property type="entry name" value="post-AAA+ oligomerization domain-like"/>
    <property type="match status" value="1"/>
</dbReference>
<keyword evidence="5" id="KW-0235">DNA replication</keyword>
<evidence type="ECO:0000256" key="8">
    <source>
        <dbReference type="ARBA" id="ARBA00049244"/>
    </source>
</evidence>
<dbReference type="EC" id="2.7.7.7" evidence="1"/>
<name>A0A1V8RLB7_9HYPH</name>
<proteinExistence type="inferred from homology"/>
<keyword evidence="6" id="KW-0239">DNA-directed DNA polymerase</keyword>
<evidence type="ECO:0000313" key="10">
    <source>
        <dbReference type="EMBL" id="OQM73992.1"/>
    </source>
</evidence>
<evidence type="ECO:0000256" key="5">
    <source>
        <dbReference type="ARBA" id="ARBA00022705"/>
    </source>
</evidence>
<dbReference type="AlphaFoldDB" id="A0A1V8RLB7"/>
<comment type="caution">
    <text evidence="10">The sequence shown here is derived from an EMBL/GenBank/DDBJ whole genome shotgun (WGS) entry which is preliminary data.</text>
</comment>
<dbReference type="InterPro" id="IPR008921">
    <property type="entry name" value="DNA_pol3_clamp-load_cplx_C"/>
</dbReference>
<dbReference type="PANTHER" id="PTHR34388">
    <property type="entry name" value="DNA POLYMERASE III SUBUNIT DELTA"/>
    <property type="match status" value="1"/>
</dbReference>
<evidence type="ECO:0000256" key="7">
    <source>
        <dbReference type="ARBA" id="ARBA00034754"/>
    </source>
</evidence>
<dbReference type="InterPro" id="IPR005790">
    <property type="entry name" value="DNA_polIII_delta"/>
</dbReference>
<dbReference type="EMBL" id="MDET01000045">
    <property type="protein sequence ID" value="OQM73992.1"/>
    <property type="molecule type" value="Genomic_DNA"/>
</dbReference>
<dbReference type="Gene3D" id="1.10.8.60">
    <property type="match status" value="1"/>
</dbReference>
<dbReference type="Gene3D" id="1.20.272.10">
    <property type="match status" value="1"/>
</dbReference>
<dbReference type="InterPro" id="IPR010372">
    <property type="entry name" value="DNA_pol3_delta_N"/>
</dbReference>
<keyword evidence="3" id="KW-0808">Transferase</keyword>
<reference evidence="10 11" key="1">
    <citation type="journal article" date="2016" name="Int. J. Syst. Evol. Microbiol.">
        <title>Pseudaminobacter manganicus sp. nov., isolated from sludge of a manganese mine.</title>
        <authorList>
            <person name="Li J."/>
            <person name="Huang J."/>
            <person name="Liao S."/>
            <person name="Wang G."/>
        </authorList>
    </citation>
    <scope>NUCLEOTIDE SEQUENCE [LARGE SCALE GENOMIC DNA]</scope>
    <source>
        <strain evidence="10 11">JH-7</strain>
    </source>
</reference>
<dbReference type="SUPFAM" id="SSF52540">
    <property type="entry name" value="P-loop containing nucleoside triphosphate hydrolases"/>
    <property type="match status" value="1"/>
</dbReference>
<dbReference type="GO" id="GO:0003887">
    <property type="term" value="F:DNA-directed DNA polymerase activity"/>
    <property type="evidence" value="ECO:0007669"/>
    <property type="project" value="UniProtKB-KW"/>
</dbReference>
<evidence type="ECO:0000259" key="9">
    <source>
        <dbReference type="Pfam" id="PF06144"/>
    </source>
</evidence>
<dbReference type="InterPro" id="IPR027417">
    <property type="entry name" value="P-loop_NTPase"/>
</dbReference>
<dbReference type="STRING" id="1873176.BFN67_06605"/>
<evidence type="ECO:0000256" key="3">
    <source>
        <dbReference type="ARBA" id="ARBA00022679"/>
    </source>
</evidence>